<keyword evidence="8" id="KW-0472">Membrane</keyword>
<proteinExistence type="inferred from homology"/>
<feature type="domain" description="Phospholipid/glycerol acyltransferase" evidence="13">
    <location>
        <begin position="71"/>
        <end position="253"/>
    </location>
</feature>
<comment type="subcellular location">
    <subcellularLocation>
        <location evidence="1">Mitochondrion inner membrane</location>
        <topology evidence="1">Peripheral membrane protein</topology>
        <orientation evidence="1">Intermembrane side</orientation>
    </subcellularLocation>
    <subcellularLocation>
        <location evidence="10">Mitochondrion outer membrane</location>
        <topology evidence="10">Peripheral membrane protein</topology>
        <orientation evidence="10">Intermembrane side</orientation>
    </subcellularLocation>
</comment>
<dbReference type="SUPFAM" id="SSF69593">
    <property type="entry name" value="Glycerol-3-phosphate (1)-acyltransferase"/>
    <property type="match status" value="1"/>
</dbReference>
<evidence type="ECO:0000256" key="10">
    <source>
        <dbReference type="ARBA" id="ARBA00024323"/>
    </source>
</evidence>
<accession>A0A3D8QD92</accession>
<comment type="similarity">
    <text evidence="2 12">Belongs to the taffazin family.</text>
</comment>
<dbReference type="InterPro" id="IPR002123">
    <property type="entry name" value="Plipid/glycerol_acylTrfase"/>
</dbReference>
<dbReference type="GO" id="GO:0005743">
    <property type="term" value="C:mitochondrial inner membrane"/>
    <property type="evidence" value="ECO:0007669"/>
    <property type="project" value="UniProtKB-SubCell"/>
</dbReference>
<evidence type="ECO:0000256" key="11">
    <source>
        <dbReference type="ARBA" id="ARBA00047906"/>
    </source>
</evidence>
<dbReference type="PANTHER" id="PTHR12497:SF0">
    <property type="entry name" value="TAFAZZIN"/>
    <property type="match status" value="1"/>
</dbReference>
<evidence type="ECO:0000256" key="6">
    <source>
        <dbReference type="ARBA" id="ARBA00023098"/>
    </source>
</evidence>
<evidence type="ECO:0000256" key="8">
    <source>
        <dbReference type="ARBA" id="ARBA00023136"/>
    </source>
</evidence>
<keyword evidence="5" id="KW-0999">Mitochondrion inner membrane</keyword>
<evidence type="ECO:0000256" key="1">
    <source>
        <dbReference type="ARBA" id="ARBA00004137"/>
    </source>
</evidence>
<evidence type="ECO:0000256" key="5">
    <source>
        <dbReference type="ARBA" id="ARBA00022792"/>
    </source>
</evidence>
<protein>
    <recommendedName>
        <fullName evidence="12">Tafazzin family protein</fullName>
    </recommendedName>
</protein>
<dbReference type="InterPro" id="IPR000872">
    <property type="entry name" value="Tafazzin"/>
</dbReference>
<reference evidence="14 15" key="1">
    <citation type="journal article" date="2018" name="IMA Fungus">
        <title>IMA Genome-F 9: Draft genome sequence of Annulohypoxylon stygium, Aspergillus mulundensis, Berkeleyomyces basicola (syn. Thielaviopsis basicola), Ceratocystis smalleyi, two Cercospora beticola strains, Coleophoma cylindrospora, Fusarium fracticaudum, Phialophora cf. hyalina, and Morchella septimelata.</title>
        <authorList>
            <person name="Wingfield B.D."/>
            <person name="Bills G.F."/>
            <person name="Dong Y."/>
            <person name="Huang W."/>
            <person name="Nel W.J."/>
            <person name="Swalarsk-Parry B.S."/>
            <person name="Vaghefi N."/>
            <person name="Wilken P.M."/>
            <person name="An Z."/>
            <person name="de Beer Z.W."/>
            <person name="De Vos L."/>
            <person name="Chen L."/>
            <person name="Duong T.A."/>
            <person name="Gao Y."/>
            <person name="Hammerbacher A."/>
            <person name="Kikkert J.R."/>
            <person name="Li Y."/>
            <person name="Li H."/>
            <person name="Li K."/>
            <person name="Li Q."/>
            <person name="Liu X."/>
            <person name="Ma X."/>
            <person name="Naidoo K."/>
            <person name="Pethybridge S.J."/>
            <person name="Sun J."/>
            <person name="Steenkamp E.T."/>
            <person name="van der Nest M.A."/>
            <person name="van Wyk S."/>
            <person name="Wingfield M.J."/>
            <person name="Xiong C."/>
            <person name="Yue Q."/>
            <person name="Zhang X."/>
        </authorList>
    </citation>
    <scope>NUCLEOTIDE SEQUENCE [LARGE SCALE GENOMIC DNA]</scope>
    <source>
        <strain evidence="14 15">BP6252</strain>
    </source>
</reference>
<evidence type="ECO:0000313" key="15">
    <source>
        <dbReference type="Proteomes" id="UP000256645"/>
    </source>
</evidence>
<evidence type="ECO:0000259" key="13">
    <source>
        <dbReference type="SMART" id="SM00563"/>
    </source>
</evidence>
<comment type="caution">
    <text evidence="14">The sequence shown here is derived from an EMBL/GenBank/DDBJ whole genome shotgun (WGS) entry which is preliminary data.</text>
</comment>
<evidence type="ECO:0000256" key="4">
    <source>
        <dbReference type="ARBA" id="ARBA00022787"/>
    </source>
</evidence>
<dbReference type="GO" id="GO:0035965">
    <property type="term" value="P:cardiolipin acyl-chain remodeling"/>
    <property type="evidence" value="ECO:0007669"/>
    <property type="project" value="TreeGrafter"/>
</dbReference>
<organism evidence="14 15">
    <name type="scientific">Coleophoma cylindrospora</name>
    <dbReference type="NCBI Taxonomy" id="1849047"/>
    <lineage>
        <taxon>Eukaryota</taxon>
        <taxon>Fungi</taxon>
        <taxon>Dikarya</taxon>
        <taxon>Ascomycota</taxon>
        <taxon>Pezizomycotina</taxon>
        <taxon>Leotiomycetes</taxon>
        <taxon>Helotiales</taxon>
        <taxon>Dermateaceae</taxon>
        <taxon>Coleophoma</taxon>
    </lineage>
</organism>
<evidence type="ECO:0000256" key="3">
    <source>
        <dbReference type="ARBA" id="ARBA00022679"/>
    </source>
</evidence>
<name>A0A3D8QD92_9HELO</name>
<keyword evidence="3" id="KW-0808">Transferase</keyword>
<dbReference type="GO" id="GO:0007007">
    <property type="term" value="P:inner mitochondrial membrane organization"/>
    <property type="evidence" value="ECO:0007669"/>
    <property type="project" value="TreeGrafter"/>
</dbReference>
<keyword evidence="6" id="KW-0443">Lipid metabolism</keyword>
<keyword evidence="15" id="KW-1185">Reference proteome</keyword>
<evidence type="ECO:0000256" key="9">
    <source>
        <dbReference type="ARBA" id="ARBA00023315"/>
    </source>
</evidence>
<evidence type="ECO:0000313" key="14">
    <source>
        <dbReference type="EMBL" id="RDW59578.1"/>
    </source>
</evidence>
<sequence>MSATTAAPHSPSLPWRLTSSLVMGLTGSLTRGFYFGLNNMEVIGLDRFLQTLDARKDVEGRERGLITGTSLSNHVCVMDDPLVWGVLPLSYSFNPDNHRWSLGSYDICFKNKFMSSFFTFGQVLPTHRNAYSPEHGGLFQPTITQAIRLLSSQPFAERQLPVSSRPVSISPSSPDIIDPFSTGELTYSTNGVDVFPAPSAYSSRKHSWIHIFPEGRVHQHPQKTLRYFKWGVSRLILESEPLPEIVPMFIDGNQEVMAADRTWPRFVPRAGKNIKIAFGESVDGEKVFGDLRKRWQSLVKLQKEALVKKGLDSDIALGELTDGLKHAKEVAELRKEVTKRVRMEVLKVRKSLGYSDEDPKEGLAETWIAEGGKQTGKMNDGSWVGET</sequence>
<keyword evidence="4" id="KW-1000">Mitochondrion outer membrane</keyword>
<comment type="catalytic activity">
    <reaction evidence="11">
        <text>1'-[1,2-diacyl-sn-glycero-3-phospho],3'-[1-acyl-sn-glycero-3-phospho]-glycerol + a 1,2-diacyl-sn-glycero-3-phosphocholine = a cardiolipin + a 1-acyl-sn-glycero-3-phosphocholine</text>
        <dbReference type="Rhea" id="RHEA:33731"/>
        <dbReference type="ChEBI" id="CHEBI:57643"/>
        <dbReference type="ChEBI" id="CHEBI:58168"/>
        <dbReference type="ChEBI" id="CHEBI:62237"/>
        <dbReference type="ChEBI" id="CHEBI:64743"/>
    </reaction>
    <physiologicalReaction direction="left-to-right" evidence="11">
        <dbReference type="Rhea" id="RHEA:33732"/>
    </physiologicalReaction>
    <physiologicalReaction direction="right-to-left" evidence="11">
        <dbReference type="Rhea" id="RHEA:33733"/>
    </physiologicalReaction>
</comment>
<dbReference type="Proteomes" id="UP000256645">
    <property type="component" value="Unassembled WGS sequence"/>
</dbReference>
<keyword evidence="7" id="KW-0496">Mitochondrion</keyword>
<gene>
    <name evidence="14" type="ORF">BP6252_12665</name>
</gene>
<dbReference type="EMBL" id="PDLM01000016">
    <property type="protein sequence ID" value="RDW59578.1"/>
    <property type="molecule type" value="Genomic_DNA"/>
</dbReference>
<keyword evidence="9" id="KW-0012">Acyltransferase</keyword>
<dbReference type="PANTHER" id="PTHR12497">
    <property type="entry name" value="TAZ PROTEIN TAFAZZIN"/>
    <property type="match status" value="1"/>
</dbReference>
<dbReference type="AlphaFoldDB" id="A0A3D8QD92"/>
<dbReference type="OrthoDB" id="193467at2759"/>
<evidence type="ECO:0000256" key="12">
    <source>
        <dbReference type="RuleBase" id="RU365062"/>
    </source>
</evidence>
<evidence type="ECO:0000256" key="7">
    <source>
        <dbReference type="ARBA" id="ARBA00023128"/>
    </source>
</evidence>
<dbReference type="GO" id="GO:0005741">
    <property type="term" value="C:mitochondrial outer membrane"/>
    <property type="evidence" value="ECO:0007669"/>
    <property type="project" value="UniProtKB-SubCell"/>
</dbReference>
<dbReference type="STRING" id="1849047.A0A3D8QD92"/>
<dbReference type="GO" id="GO:0047184">
    <property type="term" value="F:1-acylglycerophosphocholine O-acyltransferase activity"/>
    <property type="evidence" value="ECO:0007669"/>
    <property type="project" value="TreeGrafter"/>
</dbReference>
<dbReference type="PRINTS" id="PR00979">
    <property type="entry name" value="TAFAZZIN"/>
</dbReference>
<evidence type="ECO:0000256" key="2">
    <source>
        <dbReference type="ARBA" id="ARBA00010524"/>
    </source>
</evidence>
<dbReference type="SMART" id="SM00563">
    <property type="entry name" value="PlsC"/>
    <property type="match status" value="1"/>
</dbReference>